<dbReference type="SUPFAM" id="SSF50447">
    <property type="entry name" value="Translation proteins"/>
    <property type="match status" value="1"/>
</dbReference>
<dbReference type="Gene3D" id="3.30.70.240">
    <property type="match status" value="1"/>
</dbReference>
<dbReference type="InterPro" id="IPR009000">
    <property type="entry name" value="Transl_B-barrel_sf"/>
</dbReference>
<evidence type="ECO:0000256" key="6">
    <source>
        <dbReference type="ARBA" id="ARBA00023242"/>
    </source>
</evidence>
<evidence type="ECO:0000256" key="8">
    <source>
        <dbReference type="SAM" id="MobiDB-lite"/>
    </source>
</evidence>
<sequence length="978" mass="111036">MSKDENEMLFDEFGNPLNGDSDSSSDSDSDVSMTDEIVEDSSKSNKIILADDASMNPTLSNTFGDEVETIIATSDAKSLNDPIVQPNVVKEFMIEENTLPETSYTKQYMWELSNITERIRNVALCGNLHAGKTSILDMLIKQTHNFKDTNRSKSTKDNRLRYTDNHILEVKRGITIKSSVMSLLLPDMNHKSTVVNFIDSPGHSNFSDEMLIAARLADTVALCVDVVESVTKSLELVIEYAVKTKTRMILILTKIDRLILELRLPPLDAYYKIRRSIDQVNALITKYQNTYHDAVTDTLRLSPELNNVCFSSSIFNTIFTLESFTKKYFESNNIKPSFKVTVESFSRKLWGDIYYENKKFFTKPSNPVSSAKSRTFIKFILSPIYKMVTHTLSLDPKDRQDFFETHFKLRQKSSVYKLDFKPFLKELFLKFFGPPSLPLVSVLDTFETPIDNAVNKLKIFYTGPRDSVIAEHIKKCDLNGPLIAHITKLVDTQDSEHFYGLVRVYSGTLKQGQSVKLLGENYSINNIDDSKTQKINKCYMWCGRYKVIVKDLKAGCIGLISGPGLDNFVVKTATIFDESLTEPLFIIKGNDMLFPPVFKVAVEAYNPKDLNQFIESLKKLNRSYVGCEVKVEDNGEHSILGYGELYMDCLLHDLRILYSGIEIKVSDPMVKFNETADGTSRVKLTIHSNNNKNSVSIIAEPLEPELSSDLRSKILDIRNDSSRNIAKVLRDKHKWDSFAARSVWSIGSDDLGTSILCDDTLPDEVDKNLLKEHKHAIIKGFQWAVSEGPLCNEPINDVRFKIIGIQLADEESDRNDSQLIQMIRKACHAAILIGYPKLLEPVYEMESICKSDVVNVLEKIIDRRRGHVISKDKIEGTTLWKVMGLIPVIESIGIETDLRLSTRGMAYPQLIFNKWDIVPGNPFDETVFIPLLTRVPLNATARDFMLKTRRRKGLSYEVSLSSYVSNETWNMLKELELV</sequence>
<comment type="caution">
    <text evidence="10">The sequence shown here is derived from an EMBL/GenBank/DDBJ whole genome shotgun (WGS) entry which is preliminary data.</text>
</comment>
<dbReference type="EMBL" id="BTGB01000001">
    <property type="protein sequence ID" value="GMM44596.1"/>
    <property type="molecule type" value="Genomic_DNA"/>
</dbReference>
<feature type="domain" description="Tr-type G" evidence="9">
    <location>
        <begin position="117"/>
        <end position="397"/>
    </location>
</feature>
<dbReference type="InterPro" id="IPR000640">
    <property type="entry name" value="EFG_V-like"/>
</dbReference>
<evidence type="ECO:0000313" key="11">
    <source>
        <dbReference type="Proteomes" id="UP001378960"/>
    </source>
</evidence>
<dbReference type="PROSITE" id="PS51722">
    <property type="entry name" value="G_TR_2"/>
    <property type="match status" value="1"/>
</dbReference>
<dbReference type="GO" id="GO:0005829">
    <property type="term" value="C:cytosol"/>
    <property type="evidence" value="ECO:0007669"/>
    <property type="project" value="TreeGrafter"/>
</dbReference>
<keyword evidence="2" id="KW-0507">mRNA processing</keyword>
<dbReference type="Pfam" id="PF00009">
    <property type="entry name" value="GTP_EFTU"/>
    <property type="match status" value="1"/>
</dbReference>
<dbReference type="GO" id="GO:0005525">
    <property type="term" value="F:GTP binding"/>
    <property type="evidence" value="ECO:0007669"/>
    <property type="project" value="UniProtKB-KW"/>
</dbReference>
<evidence type="ECO:0000313" key="10">
    <source>
        <dbReference type="EMBL" id="GMM44596.1"/>
    </source>
</evidence>
<dbReference type="AlphaFoldDB" id="A0AAV5QZC5"/>
<dbReference type="InterPro" id="IPR031950">
    <property type="entry name" value="EFTUD2_N"/>
</dbReference>
<dbReference type="GO" id="GO:0046540">
    <property type="term" value="C:U4/U6 x U5 tri-snRNP complex"/>
    <property type="evidence" value="ECO:0007669"/>
    <property type="project" value="TreeGrafter"/>
</dbReference>
<keyword evidence="11" id="KW-1185">Reference proteome</keyword>
<evidence type="ECO:0000256" key="2">
    <source>
        <dbReference type="ARBA" id="ARBA00022664"/>
    </source>
</evidence>
<dbReference type="Gene3D" id="3.30.230.10">
    <property type="match status" value="1"/>
</dbReference>
<dbReference type="SUPFAM" id="SSF54980">
    <property type="entry name" value="EF-G C-terminal domain-like"/>
    <property type="match status" value="2"/>
</dbReference>
<dbReference type="InterPro" id="IPR027417">
    <property type="entry name" value="P-loop_NTPase"/>
</dbReference>
<dbReference type="GO" id="GO:0000398">
    <property type="term" value="P:mRNA splicing, via spliceosome"/>
    <property type="evidence" value="ECO:0007669"/>
    <property type="project" value="UniProtKB-ARBA"/>
</dbReference>
<dbReference type="CDD" id="cd01683">
    <property type="entry name" value="EF2_IV_snRNP"/>
    <property type="match status" value="1"/>
</dbReference>
<evidence type="ECO:0000256" key="7">
    <source>
        <dbReference type="ARBA" id="ARBA00055641"/>
    </source>
</evidence>
<organism evidence="10 11">
    <name type="scientific">Pichia kluyveri</name>
    <name type="common">Yeast</name>
    <dbReference type="NCBI Taxonomy" id="36015"/>
    <lineage>
        <taxon>Eukaryota</taxon>
        <taxon>Fungi</taxon>
        <taxon>Dikarya</taxon>
        <taxon>Ascomycota</taxon>
        <taxon>Saccharomycotina</taxon>
        <taxon>Pichiomycetes</taxon>
        <taxon>Pichiales</taxon>
        <taxon>Pichiaceae</taxon>
        <taxon>Pichia</taxon>
    </lineage>
</organism>
<dbReference type="PANTHER" id="PTHR42908:SF6">
    <property type="entry name" value="116 KDA U5 SMALL NUCLEAR RIBONUCLEOPROTEIN COMPONENT"/>
    <property type="match status" value="1"/>
</dbReference>
<evidence type="ECO:0000256" key="5">
    <source>
        <dbReference type="ARBA" id="ARBA00023187"/>
    </source>
</evidence>
<dbReference type="FunFam" id="3.30.70.870:FF:000002">
    <property type="entry name" value="Translation elongation factor 2"/>
    <property type="match status" value="1"/>
</dbReference>
<dbReference type="PANTHER" id="PTHR42908">
    <property type="entry name" value="TRANSLATION ELONGATION FACTOR-RELATED"/>
    <property type="match status" value="1"/>
</dbReference>
<gene>
    <name evidence="10" type="ORF">DAPK24_011710</name>
</gene>
<dbReference type="FunFam" id="3.40.50.300:FF:000646">
    <property type="entry name" value="U5 small nuclear ribonucleoprotein component"/>
    <property type="match status" value="1"/>
</dbReference>
<dbReference type="SUPFAM" id="SSF54211">
    <property type="entry name" value="Ribosomal protein S5 domain 2-like"/>
    <property type="match status" value="1"/>
</dbReference>
<comment type="subcellular location">
    <subcellularLocation>
        <location evidence="1">Nucleus</location>
    </subcellularLocation>
</comment>
<dbReference type="Gene3D" id="3.40.50.300">
    <property type="entry name" value="P-loop containing nucleotide triphosphate hydrolases"/>
    <property type="match status" value="1"/>
</dbReference>
<keyword evidence="6" id="KW-0539">Nucleus</keyword>
<dbReference type="InterPro" id="IPR035647">
    <property type="entry name" value="EFG_III/V"/>
</dbReference>
<dbReference type="InterPro" id="IPR020568">
    <property type="entry name" value="Ribosomal_Su5_D2-typ_SF"/>
</dbReference>
<keyword evidence="4" id="KW-0342">GTP-binding</keyword>
<dbReference type="InterPro" id="IPR000795">
    <property type="entry name" value="T_Tr_GTP-bd_dom"/>
</dbReference>
<comment type="function">
    <text evidence="7">Component of the U5 snRNP complex required for pre-mRNA splicing. Binds GTP.</text>
</comment>
<dbReference type="Proteomes" id="UP001378960">
    <property type="component" value="Unassembled WGS sequence"/>
</dbReference>
<evidence type="ECO:0000256" key="3">
    <source>
        <dbReference type="ARBA" id="ARBA00022741"/>
    </source>
</evidence>
<evidence type="ECO:0000259" key="9">
    <source>
        <dbReference type="PROSITE" id="PS51722"/>
    </source>
</evidence>
<dbReference type="GO" id="GO:0003924">
    <property type="term" value="F:GTPase activity"/>
    <property type="evidence" value="ECO:0007669"/>
    <property type="project" value="InterPro"/>
</dbReference>
<dbReference type="GO" id="GO:0000974">
    <property type="term" value="C:Prp19 complex"/>
    <property type="evidence" value="ECO:0007669"/>
    <property type="project" value="UniProtKB-ARBA"/>
</dbReference>
<evidence type="ECO:0000256" key="1">
    <source>
        <dbReference type="ARBA" id="ARBA00004123"/>
    </source>
</evidence>
<dbReference type="Gene3D" id="2.40.30.10">
    <property type="entry name" value="Translation factors"/>
    <property type="match status" value="1"/>
</dbReference>
<dbReference type="GO" id="GO:0005682">
    <property type="term" value="C:U5 snRNP"/>
    <property type="evidence" value="ECO:0007669"/>
    <property type="project" value="UniProtKB-ARBA"/>
</dbReference>
<keyword evidence="3" id="KW-0547">Nucleotide-binding</keyword>
<dbReference type="GO" id="GO:0030623">
    <property type="term" value="F:U5 snRNA binding"/>
    <property type="evidence" value="ECO:0007669"/>
    <property type="project" value="TreeGrafter"/>
</dbReference>
<dbReference type="Gene3D" id="3.30.70.870">
    <property type="entry name" value="Elongation Factor G (Translational Gtpase), domain 3"/>
    <property type="match status" value="1"/>
</dbReference>
<dbReference type="SMART" id="SM00889">
    <property type="entry name" value="EFG_IV"/>
    <property type="match status" value="1"/>
</dbReference>
<protein>
    <submittedName>
        <fullName evidence="10">U5 snRNP GTPase</fullName>
    </submittedName>
</protein>
<evidence type="ECO:0000256" key="4">
    <source>
        <dbReference type="ARBA" id="ARBA00023134"/>
    </source>
</evidence>
<dbReference type="SMART" id="SM00838">
    <property type="entry name" value="EFG_C"/>
    <property type="match status" value="1"/>
</dbReference>
<dbReference type="InterPro" id="IPR014721">
    <property type="entry name" value="Ribsml_uS5_D2-typ_fold_subgr"/>
</dbReference>
<proteinExistence type="predicted"/>
<name>A0AAV5QZC5_PICKL</name>
<dbReference type="Pfam" id="PF16004">
    <property type="entry name" value="EFTUD2"/>
    <property type="match status" value="1"/>
</dbReference>
<feature type="region of interest" description="Disordered" evidence="8">
    <location>
        <begin position="1"/>
        <end position="38"/>
    </location>
</feature>
<dbReference type="Pfam" id="PF03764">
    <property type="entry name" value="EFG_IV"/>
    <property type="match status" value="1"/>
</dbReference>
<dbReference type="InterPro" id="IPR005517">
    <property type="entry name" value="Transl_elong_EFG/EF2_IV"/>
</dbReference>
<dbReference type="FunFam" id="2.40.30.10:FF:000029">
    <property type="entry name" value="116 kDa U5 small nuclear ribonucleoprotein component"/>
    <property type="match status" value="1"/>
</dbReference>
<dbReference type="PRINTS" id="PR00315">
    <property type="entry name" value="ELONGATNFCT"/>
</dbReference>
<dbReference type="SUPFAM" id="SSF52540">
    <property type="entry name" value="P-loop containing nucleoside triphosphate hydrolases"/>
    <property type="match status" value="1"/>
</dbReference>
<dbReference type="GO" id="GO:0071007">
    <property type="term" value="C:U2-type catalytic step 2 spliceosome"/>
    <property type="evidence" value="ECO:0007669"/>
    <property type="project" value="TreeGrafter"/>
</dbReference>
<dbReference type="Pfam" id="PF00679">
    <property type="entry name" value="EFG_C"/>
    <property type="match status" value="1"/>
</dbReference>
<keyword evidence="5" id="KW-0508">mRNA splicing</keyword>
<accession>A0AAV5QZC5</accession>
<reference evidence="10 11" key="1">
    <citation type="journal article" date="2023" name="Elife">
        <title>Identification of key yeast species and microbe-microbe interactions impacting larval growth of Drosophila in the wild.</title>
        <authorList>
            <person name="Mure A."/>
            <person name="Sugiura Y."/>
            <person name="Maeda R."/>
            <person name="Honda K."/>
            <person name="Sakurai N."/>
            <person name="Takahashi Y."/>
            <person name="Watada M."/>
            <person name="Katoh T."/>
            <person name="Gotoh A."/>
            <person name="Gotoh Y."/>
            <person name="Taniguchi I."/>
            <person name="Nakamura K."/>
            <person name="Hayashi T."/>
            <person name="Katayama T."/>
            <person name="Uemura T."/>
            <person name="Hattori Y."/>
        </authorList>
    </citation>
    <scope>NUCLEOTIDE SEQUENCE [LARGE SCALE GENOMIC DNA]</scope>
    <source>
        <strain evidence="10 11">PK-24</strain>
    </source>
</reference>